<proteinExistence type="inferred from homology"/>
<comment type="similarity">
    <text evidence="2">Belongs to the SusD family.</text>
</comment>
<dbReference type="Proteomes" id="UP000307507">
    <property type="component" value="Unassembled WGS sequence"/>
</dbReference>
<dbReference type="AlphaFoldDB" id="A0A4S4A3I8"/>
<dbReference type="Pfam" id="PF07980">
    <property type="entry name" value="SusD_RagB"/>
    <property type="match status" value="1"/>
</dbReference>
<keyword evidence="5" id="KW-0998">Cell outer membrane</keyword>
<evidence type="ECO:0000256" key="4">
    <source>
        <dbReference type="ARBA" id="ARBA00023136"/>
    </source>
</evidence>
<organism evidence="8 9">
    <name type="scientific">Flavobacterium supellecticarium</name>
    <dbReference type="NCBI Taxonomy" id="2565924"/>
    <lineage>
        <taxon>Bacteria</taxon>
        <taxon>Pseudomonadati</taxon>
        <taxon>Bacteroidota</taxon>
        <taxon>Flavobacteriia</taxon>
        <taxon>Flavobacteriales</taxon>
        <taxon>Flavobacteriaceae</taxon>
        <taxon>Flavobacterium</taxon>
    </lineage>
</organism>
<accession>A0A4S4A3I8</accession>
<evidence type="ECO:0000256" key="2">
    <source>
        <dbReference type="ARBA" id="ARBA00006275"/>
    </source>
</evidence>
<dbReference type="InterPro" id="IPR012944">
    <property type="entry name" value="SusD_RagB_dom"/>
</dbReference>
<keyword evidence="3" id="KW-0732">Signal</keyword>
<dbReference type="Gene3D" id="1.25.40.390">
    <property type="match status" value="1"/>
</dbReference>
<dbReference type="InterPro" id="IPR033985">
    <property type="entry name" value="SusD-like_N"/>
</dbReference>
<dbReference type="InterPro" id="IPR011990">
    <property type="entry name" value="TPR-like_helical_dom_sf"/>
</dbReference>
<dbReference type="RefSeq" id="WP_136401525.1">
    <property type="nucleotide sequence ID" value="NZ_SSNZ01000001.1"/>
</dbReference>
<protein>
    <submittedName>
        <fullName evidence="8">RagB/SusD family nutrient uptake outer membrane protein</fullName>
    </submittedName>
</protein>
<evidence type="ECO:0000259" key="7">
    <source>
        <dbReference type="Pfam" id="PF14322"/>
    </source>
</evidence>
<name>A0A4S4A3I8_9FLAO</name>
<reference evidence="8 9" key="1">
    <citation type="submission" date="2019-04" db="EMBL/GenBank/DDBJ databases">
        <title>Flavobacterium sp. nov. isolated from construction timber.</title>
        <authorList>
            <person name="Lin S.-Y."/>
            <person name="Chang C.-T."/>
            <person name="Young C.-C."/>
        </authorList>
    </citation>
    <scope>NUCLEOTIDE SEQUENCE [LARGE SCALE GENOMIC DNA]</scope>
    <source>
        <strain evidence="8 9">CC-CTC003</strain>
    </source>
</reference>
<dbReference type="OrthoDB" id="653598at2"/>
<dbReference type="SUPFAM" id="SSF48452">
    <property type="entry name" value="TPR-like"/>
    <property type="match status" value="1"/>
</dbReference>
<evidence type="ECO:0000313" key="8">
    <source>
        <dbReference type="EMBL" id="THF53000.1"/>
    </source>
</evidence>
<comment type="subcellular location">
    <subcellularLocation>
        <location evidence="1">Cell outer membrane</location>
    </subcellularLocation>
</comment>
<keyword evidence="9" id="KW-1185">Reference proteome</keyword>
<feature type="domain" description="RagB/SusD" evidence="6">
    <location>
        <begin position="327"/>
        <end position="456"/>
    </location>
</feature>
<evidence type="ECO:0000259" key="6">
    <source>
        <dbReference type="Pfam" id="PF07980"/>
    </source>
</evidence>
<dbReference type="GO" id="GO:0009279">
    <property type="term" value="C:cell outer membrane"/>
    <property type="evidence" value="ECO:0007669"/>
    <property type="project" value="UniProtKB-SubCell"/>
</dbReference>
<dbReference type="EMBL" id="SSNZ01000001">
    <property type="protein sequence ID" value="THF53000.1"/>
    <property type="molecule type" value="Genomic_DNA"/>
</dbReference>
<evidence type="ECO:0000256" key="3">
    <source>
        <dbReference type="ARBA" id="ARBA00022729"/>
    </source>
</evidence>
<gene>
    <name evidence="8" type="ORF">E6C50_01980</name>
</gene>
<dbReference type="Pfam" id="PF14322">
    <property type="entry name" value="SusD-like_3"/>
    <property type="match status" value="1"/>
</dbReference>
<dbReference type="PROSITE" id="PS51257">
    <property type="entry name" value="PROKAR_LIPOPROTEIN"/>
    <property type="match status" value="1"/>
</dbReference>
<keyword evidence="4" id="KW-0472">Membrane</keyword>
<sequence>MKKLVPIHIILTLQVFLLVGCSKTEFLNEKPSADIEQPTTIPAFQQLLENTTIFNLTGGLAQIGADDLYVTDANWQTATATERNAYIWNDVIYDGDKNITDWNTLYSAIFHANVVLEGLEKNNLTSTPEGKFTKGWALVNRAFAYYDLINTFCVPYDVSSATTDLGVPLRLSGNIDYTEQRATLQKCVDLIINDLMTSIDLLPATRPDNNLNRPWRNAVYAMLARIYHNHRNYDQAELYADKSLDNYSVLLDYKTFSKTANNPFTNKNGEIIYYANQIGSYATTTINTAGTKAFVSPTLINMYEPNDPRKPLYFRVLANGFYGKKIGYQGVGNYHFTGLTTAEMYLIKAECLARKQKTLEAMDKLNILLSNRWDSKMTVPEMTFIPKTATNWQNALNQVLHERRKELVWRGLRWHDLRRLNKEGENITLTRTVDNKTYTLAPNSPRYTMPIPDDEILFSGLQQNIR</sequence>
<evidence type="ECO:0000313" key="9">
    <source>
        <dbReference type="Proteomes" id="UP000307507"/>
    </source>
</evidence>
<evidence type="ECO:0000256" key="1">
    <source>
        <dbReference type="ARBA" id="ARBA00004442"/>
    </source>
</evidence>
<comment type="caution">
    <text evidence="8">The sequence shown here is derived from an EMBL/GenBank/DDBJ whole genome shotgun (WGS) entry which is preliminary data.</text>
</comment>
<evidence type="ECO:0000256" key="5">
    <source>
        <dbReference type="ARBA" id="ARBA00023237"/>
    </source>
</evidence>
<feature type="domain" description="SusD-like N-terminal" evidence="7">
    <location>
        <begin position="25"/>
        <end position="227"/>
    </location>
</feature>